<comment type="catalytic activity">
    <reaction evidence="10">
        <text>L-aspartate + O2 = iminosuccinate + H2O2</text>
        <dbReference type="Rhea" id="RHEA:25876"/>
        <dbReference type="ChEBI" id="CHEBI:15379"/>
        <dbReference type="ChEBI" id="CHEBI:16240"/>
        <dbReference type="ChEBI" id="CHEBI:29991"/>
        <dbReference type="ChEBI" id="CHEBI:77875"/>
        <dbReference type="EC" id="1.4.3.16"/>
    </reaction>
    <physiologicalReaction direction="left-to-right" evidence="10">
        <dbReference type="Rhea" id="RHEA:25877"/>
    </physiologicalReaction>
</comment>
<dbReference type="SUPFAM" id="SSF46977">
    <property type="entry name" value="Succinate dehydrogenase/fumarate reductase flavoprotein C-terminal domain"/>
    <property type="match status" value="1"/>
</dbReference>
<dbReference type="InterPro" id="IPR015939">
    <property type="entry name" value="Fum_Rdtase/Succ_DH_flav-like_C"/>
</dbReference>
<dbReference type="Pfam" id="PF00890">
    <property type="entry name" value="FAD_binding_2"/>
    <property type="match status" value="1"/>
</dbReference>
<dbReference type="NCBIfam" id="TIGR00551">
    <property type="entry name" value="nadB"/>
    <property type="match status" value="1"/>
</dbReference>
<feature type="domain" description="Fumarate reductase/succinate dehydrogenase flavoprotein-like C-terminal" evidence="14">
    <location>
        <begin position="468"/>
        <end position="514"/>
    </location>
</feature>
<dbReference type="Pfam" id="PF02910">
    <property type="entry name" value="Succ_DH_flav_C"/>
    <property type="match status" value="1"/>
</dbReference>
<dbReference type="InterPro" id="IPR027477">
    <property type="entry name" value="Succ_DH/fumarate_Rdtase_cat_sf"/>
</dbReference>
<dbReference type="EC" id="1.4.3.16" evidence="4 11"/>
<dbReference type="InterPro" id="IPR036188">
    <property type="entry name" value="FAD/NAD-bd_sf"/>
</dbReference>
<dbReference type="InterPro" id="IPR003953">
    <property type="entry name" value="FAD-dep_OxRdtase_2_FAD-bd"/>
</dbReference>
<evidence type="ECO:0000259" key="13">
    <source>
        <dbReference type="Pfam" id="PF00890"/>
    </source>
</evidence>
<evidence type="ECO:0000256" key="4">
    <source>
        <dbReference type="ARBA" id="ARBA00012173"/>
    </source>
</evidence>
<dbReference type="InterPro" id="IPR037099">
    <property type="entry name" value="Fum_R/Succ_DH_flav-like_C_sf"/>
</dbReference>
<comment type="pathway">
    <text evidence="2 12">Cofactor biosynthesis; NAD(+) biosynthesis; iminoaspartate from L-aspartate (oxidase route): step 1/1.</text>
</comment>
<comment type="function">
    <text evidence="12">Catalyzes the oxidation of L-aspartate to iminoaspartate.</text>
</comment>
<evidence type="ECO:0000256" key="9">
    <source>
        <dbReference type="ARBA" id="ARBA00023002"/>
    </source>
</evidence>
<evidence type="ECO:0000256" key="2">
    <source>
        <dbReference type="ARBA" id="ARBA00004950"/>
    </source>
</evidence>
<comment type="caution">
    <text evidence="15">The sequence shown here is derived from an EMBL/GenBank/DDBJ whole genome shotgun (WGS) entry which is preliminary data.</text>
</comment>
<evidence type="ECO:0000256" key="5">
    <source>
        <dbReference type="ARBA" id="ARBA00021901"/>
    </source>
</evidence>
<dbReference type="PANTHER" id="PTHR42716">
    <property type="entry name" value="L-ASPARTATE OXIDASE"/>
    <property type="match status" value="1"/>
</dbReference>
<dbReference type="GO" id="GO:0008734">
    <property type="term" value="F:L-aspartate oxidase activity"/>
    <property type="evidence" value="ECO:0007669"/>
    <property type="project" value="UniProtKB-UniRule"/>
</dbReference>
<proteinExistence type="inferred from homology"/>
<keyword evidence="6 12" id="KW-0285">Flavoprotein</keyword>
<dbReference type="GO" id="GO:0034628">
    <property type="term" value="P:'de novo' NAD+ biosynthetic process from L-aspartate"/>
    <property type="evidence" value="ECO:0007669"/>
    <property type="project" value="TreeGrafter"/>
</dbReference>
<sequence length="530" mass="58571">MKAYNCIIVGSGIAAMQLATHLNSMFNVLIITKSTKQSTNSYRAQGGIAASVGKGDSASFHYEDTILAGCGFQNNKEVHELVENGPELIVELKKRGLHFDEDENGQLALGMEGAHGRKRIVHCGGDATGKHIMEHLFSTLRLGIYMLENRFVYELIMHPITGKCMGVKVKDEYGNNETYFANTIILAVGGIGGLFSFTSNDPSITGDGIALAYRAGAEIIDMEFIQFHPTLLYINGKTAGLVSEAVRGEGARLVDKFGTLLMEGKHPLGDLAPRHIVAKEIFERRATGKDVYLDISMIASFEEKFPTITALCQANNISIKEGKIPVAPGCHFLMGGIVVDQVGKTSIDGLYAIGETASTGVHGANRLASNSLLEGLHYGKKLANHLNGQRIGECEQPVLEEPFNFPIVKSRSLPEKETLRQKMMAYAGIIRTRSELEHLEIWLNDYDYGDFVDLPLDNWCIEDIQRLFMLETAKLITTAALLREESRGAHNRADFPNEDMRWGQLHIVQSKKELGMRETIDEHHQIEIHA</sequence>
<keyword evidence="7 12" id="KW-0662">Pyridine nucleotide biosynthesis</keyword>
<evidence type="ECO:0000256" key="6">
    <source>
        <dbReference type="ARBA" id="ARBA00022630"/>
    </source>
</evidence>
<dbReference type="SUPFAM" id="SSF56425">
    <property type="entry name" value="Succinate dehydrogenase/fumarate reductase flavoprotein, catalytic domain"/>
    <property type="match status" value="1"/>
</dbReference>
<dbReference type="PRINTS" id="PR00368">
    <property type="entry name" value="FADPNR"/>
</dbReference>
<comment type="similarity">
    <text evidence="3 12">Belongs to the FAD-dependent oxidoreductase 2 family. NadB subfamily.</text>
</comment>
<dbReference type="GO" id="GO:0033765">
    <property type="term" value="F:steroid dehydrogenase activity, acting on the CH-CH group of donors"/>
    <property type="evidence" value="ECO:0007669"/>
    <property type="project" value="UniProtKB-ARBA"/>
</dbReference>
<dbReference type="RefSeq" id="WP_338062383.1">
    <property type="nucleotide sequence ID" value="NZ_JADBEL010000003.1"/>
</dbReference>
<evidence type="ECO:0000256" key="3">
    <source>
        <dbReference type="ARBA" id="ARBA00008562"/>
    </source>
</evidence>
<dbReference type="AlphaFoldDB" id="A0A927MFA4"/>
<comment type="cofactor">
    <cofactor evidence="1 12">
        <name>FAD</name>
        <dbReference type="ChEBI" id="CHEBI:57692"/>
    </cofactor>
</comment>
<comment type="subcellular location">
    <subcellularLocation>
        <location evidence="12">Cytoplasm</location>
    </subcellularLocation>
</comment>
<evidence type="ECO:0000256" key="11">
    <source>
        <dbReference type="NCBIfam" id="TIGR00551"/>
    </source>
</evidence>
<evidence type="ECO:0000313" key="16">
    <source>
        <dbReference type="Proteomes" id="UP000658225"/>
    </source>
</evidence>
<reference evidence="15" key="1">
    <citation type="submission" date="2020-10" db="EMBL/GenBank/DDBJ databases">
        <title>Genomic Encyclopedia of Type Strains, Phase IV (KMG-IV): sequencing the most valuable type-strain genomes for metagenomic binning, comparative biology and taxonomic classification.</title>
        <authorList>
            <person name="Goeker M."/>
        </authorList>
    </citation>
    <scope>NUCLEOTIDE SEQUENCE</scope>
    <source>
        <strain evidence="15">DSM 13886</strain>
    </source>
</reference>
<organism evidence="15 16">
    <name type="scientific">Sporosarcina limicola</name>
    <dbReference type="NCBI Taxonomy" id="34101"/>
    <lineage>
        <taxon>Bacteria</taxon>
        <taxon>Bacillati</taxon>
        <taxon>Bacillota</taxon>
        <taxon>Bacilli</taxon>
        <taxon>Bacillales</taxon>
        <taxon>Caryophanaceae</taxon>
        <taxon>Sporosarcina</taxon>
    </lineage>
</organism>
<dbReference type="Gene3D" id="1.20.58.100">
    <property type="entry name" value="Fumarate reductase/succinate dehydrogenase flavoprotein-like, C-terminal domain"/>
    <property type="match status" value="1"/>
</dbReference>
<dbReference type="NCBIfam" id="NF005978">
    <property type="entry name" value="PRK08071.1"/>
    <property type="match status" value="1"/>
</dbReference>
<dbReference type="SUPFAM" id="SSF51905">
    <property type="entry name" value="FAD/NAD(P)-binding domain"/>
    <property type="match status" value="1"/>
</dbReference>
<evidence type="ECO:0000256" key="8">
    <source>
        <dbReference type="ARBA" id="ARBA00022827"/>
    </source>
</evidence>
<protein>
    <recommendedName>
        <fullName evidence="5 11">L-aspartate oxidase</fullName>
        <ecNumber evidence="4 11">1.4.3.16</ecNumber>
    </recommendedName>
</protein>
<dbReference type="Proteomes" id="UP000658225">
    <property type="component" value="Unassembled WGS sequence"/>
</dbReference>
<keyword evidence="9 12" id="KW-0560">Oxidoreductase</keyword>
<accession>A0A927MFA4</accession>
<dbReference type="Gene3D" id="3.90.700.10">
    <property type="entry name" value="Succinate dehydrogenase/fumarate reductase flavoprotein, catalytic domain"/>
    <property type="match status" value="1"/>
</dbReference>
<keyword evidence="16" id="KW-1185">Reference proteome</keyword>
<evidence type="ECO:0000256" key="1">
    <source>
        <dbReference type="ARBA" id="ARBA00001974"/>
    </source>
</evidence>
<dbReference type="PANTHER" id="PTHR42716:SF2">
    <property type="entry name" value="L-ASPARTATE OXIDASE, CHLOROPLASTIC"/>
    <property type="match status" value="1"/>
</dbReference>
<dbReference type="InterPro" id="IPR005288">
    <property type="entry name" value="NadB"/>
</dbReference>
<evidence type="ECO:0000256" key="7">
    <source>
        <dbReference type="ARBA" id="ARBA00022642"/>
    </source>
</evidence>
<evidence type="ECO:0000259" key="14">
    <source>
        <dbReference type="Pfam" id="PF02910"/>
    </source>
</evidence>
<dbReference type="EMBL" id="JADBEL010000003">
    <property type="protein sequence ID" value="MBE1553669.1"/>
    <property type="molecule type" value="Genomic_DNA"/>
</dbReference>
<evidence type="ECO:0000256" key="10">
    <source>
        <dbReference type="ARBA" id="ARBA00048305"/>
    </source>
</evidence>
<evidence type="ECO:0000256" key="12">
    <source>
        <dbReference type="RuleBase" id="RU362049"/>
    </source>
</evidence>
<gene>
    <name evidence="15" type="ORF">H4683_000743</name>
</gene>
<keyword evidence="8 12" id="KW-0274">FAD</keyword>
<dbReference type="Gene3D" id="3.50.50.60">
    <property type="entry name" value="FAD/NAD(P)-binding domain"/>
    <property type="match status" value="1"/>
</dbReference>
<name>A0A927MFA4_9BACL</name>
<feature type="domain" description="FAD-dependent oxidoreductase 2 FAD-binding" evidence="13">
    <location>
        <begin position="7"/>
        <end position="372"/>
    </location>
</feature>
<evidence type="ECO:0000313" key="15">
    <source>
        <dbReference type="EMBL" id="MBE1553669.1"/>
    </source>
</evidence>
<dbReference type="GO" id="GO:0005737">
    <property type="term" value="C:cytoplasm"/>
    <property type="evidence" value="ECO:0007669"/>
    <property type="project" value="UniProtKB-SubCell"/>
</dbReference>